<dbReference type="GO" id="GO:0071949">
    <property type="term" value="F:FAD binding"/>
    <property type="evidence" value="ECO:0007669"/>
    <property type="project" value="InterPro"/>
</dbReference>
<dbReference type="InterPro" id="IPR036188">
    <property type="entry name" value="FAD/NAD-bd_sf"/>
</dbReference>
<dbReference type="Gene3D" id="3.30.70.2450">
    <property type="match status" value="1"/>
</dbReference>
<reference evidence="5" key="1">
    <citation type="submission" date="2019-07" db="EMBL/GenBank/DDBJ databases">
        <title>Genomic Encyclopedia of Type Strains, Phase IV (KMG-IV): sequencing the most valuable type-strain genomes for metagenomic binning, comparative biology and taxonomic classification.</title>
        <authorList>
            <person name="Goeker M."/>
        </authorList>
    </citation>
    <scope>NUCLEOTIDE SEQUENCE</scope>
    <source>
        <strain evidence="5">DSM 44596</strain>
    </source>
</reference>
<dbReference type="Gene3D" id="3.50.50.60">
    <property type="entry name" value="FAD/NAD(P)-binding domain"/>
    <property type="match status" value="1"/>
</dbReference>
<keyword evidence="2" id="KW-0285">Flavoprotein</keyword>
<comment type="cofactor">
    <cofactor evidence="1">
        <name>FAD</name>
        <dbReference type="ChEBI" id="CHEBI:57692"/>
    </cofactor>
</comment>
<evidence type="ECO:0000256" key="1">
    <source>
        <dbReference type="ARBA" id="ARBA00001974"/>
    </source>
</evidence>
<dbReference type="InterPro" id="IPR050641">
    <property type="entry name" value="RIFMO-like"/>
</dbReference>
<dbReference type="PANTHER" id="PTHR43004:SF19">
    <property type="entry name" value="BINDING MONOOXYGENASE, PUTATIVE (JCVI)-RELATED"/>
    <property type="match status" value="1"/>
</dbReference>
<dbReference type="Pfam" id="PF21274">
    <property type="entry name" value="Rng_hyd_C"/>
    <property type="match status" value="1"/>
</dbReference>
<dbReference type="SUPFAM" id="SSF51905">
    <property type="entry name" value="FAD/NAD(P)-binding domain"/>
    <property type="match status" value="1"/>
</dbReference>
<sequence length="492" mass="53440">MDRNVDVVVVGGGPAGMTVAGDLARLGRSVAVVEKWPTINPSSRAFATMARTLELLDARGLADQLLATSSTTPGINLFKGAKLDLTHLRSRYRFAMITPQTNVDQALELYAKDQGADIHRGIALVDLVQDDAGVTLTARAKDDDNPSSTMTWRAKYVVGADGAHSTVRDLVGMDFPGKSVLSSVVLADVKLTAGPHDGGLTLGDTPREFGFLAPYGKEESDGAWYRSMTWDRRRQVPDTDPVGEAEIVGALNRAMGRDMGVVEIGWHSRFHCDERQVRDYRSGRVFLVGDAAHVHSPMGAQGMNTGIQDGVNLAWKLGAVLAGADDSILDTYHRERHPIGKQVVRRSGLMMRAVTVHPRLARFMRDRLAAHILSIPKVRDLVAGSFAGTELRYPSPDGQSDLVGTRATEVPLHEGRLTELQRLPGFALIRERANTSTMQKPGPDLLVEAQRMDDGPALLVRPDGYVAWAGSSTSREGEEGWPAALSRWTVAR</sequence>
<organism evidence="5">
    <name type="scientific">Nocardia globerula</name>
    <dbReference type="NCBI Taxonomy" id="1818"/>
    <lineage>
        <taxon>Bacteria</taxon>
        <taxon>Bacillati</taxon>
        <taxon>Actinomycetota</taxon>
        <taxon>Actinomycetes</taxon>
        <taxon>Mycobacteriales</taxon>
        <taxon>Nocardiaceae</taxon>
        <taxon>Nocardia</taxon>
    </lineage>
</organism>
<dbReference type="Gene3D" id="3.40.30.120">
    <property type="match status" value="1"/>
</dbReference>
<name>A0A652YZK8_NOCGL</name>
<dbReference type="InterPro" id="IPR002938">
    <property type="entry name" value="FAD-bd"/>
</dbReference>
<dbReference type="AlphaFoldDB" id="A0A652YZK8"/>
<keyword evidence="3" id="KW-0274">FAD</keyword>
<evidence type="ECO:0000259" key="4">
    <source>
        <dbReference type="Pfam" id="PF01494"/>
    </source>
</evidence>
<proteinExistence type="predicted"/>
<gene>
    <name evidence="5" type="ORF">FNL38_1011346</name>
</gene>
<dbReference type="Pfam" id="PF01494">
    <property type="entry name" value="FAD_binding_3"/>
    <property type="match status" value="1"/>
</dbReference>
<evidence type="ECO:0000256" key="3">
    <source>
        <dbReference type="ARBA" id="ARBA00022827"/>
    </source>
</evidence>
<accession>A0A652YZK8</accession>
<evidence type="ECO:0000313" key="5">
    <source>
        <dbReference type="EMBL" id="TYQ08968.1"/>
    </source>
</evidence>
<feature type="domain" description="FAD-binding" evidence="4">
    <location>
        <begin position="5"/>
        <end position="347"/>
    </location>
</feature>
<comment type="caution">
    <text evidence="5">The sequence shown here is derived from an EMBL/GenBank/DDBJ whole genome shotgun (WGS) entry which is preliminary data.</text>
</comment>
<evidence type="ECO:0000256" key="2">
    <source>
        <dbReference type="ARBA" id="ARBA00022630"/>
    </source>
</evidence>
<dbReference type="PRINTS" id="PR00420">
    <property type="entry name" value="RNGMNOXGNASE"/>
</dbReference>
<protein>
    <submittedName>
        <fullName evidence="5">2-polyprenyl-6-methoxyphenol hydroxylase-like FAD-dependent oxidoreductase</fullName>
    </submittedName>
</protein>
<dbReference type="PANTHER" id="PTHR43004">
    <property type="entry name" value="TRK SYSTEM POTASSIUM UPTAKE PROTEIN"/>
    <property type="match status" value="1"/>
</dbReference>
<dbReference type="EMBL" id="VNIQ01000001">
    <property type="protein sequence ID" value="TYQ08968.1"/>
    <property type="molecule type" value="Genomic_DNA"/>
</dbReference>
<dbReference type="GO" id="GO:0016709">
    <property type="term" value="F:oxidoreductase activity, acting on paired donors, with incorporation or reduction of molecular oxygen, NAD(P)H as one donor, and incorporation of one atom of oxygen"/>
    <property type="evidence" value="ECO:0007669"/>
    <property type="project" value="UniProtKB-ARBA"/>
</dbReference>